<dbReference type="Proteomes" id="UP001175261">
    <property type="component" value="Unassembled WGS sequence"/>
</dbReference>
<evidence type="ECO:0000259" key="2">
    <source>
        <dbReference type="PROSITE" id="PS51397"/>
    </source>
</evidence>
<proteinExistence type="predicted"/>
<evidence type="ECO:0000313" key="3">
    <source>
        <dbReference type="EMBL" id="KAK0392507.1"/>
    </source>
</evidence>
<protein>
    <recommendedName>
        <fullName evidence="2">WLM domain-containing protein</fullName>
    </recommendedName>
</protein>
<dbReference type="PANTHER" id="PTHR46622:SF1">
    <property type="entry name" value="DNA-DEPENDENT METALLOPROTEASE WSS1"/>
    <property type="match status" value="1"/>
</dbReference>
<evidence type="ECO:0000256" key="1">
    <source>
        <dbReference type="SAM" id="MobiDB-lite"/>
    </source>
</evidence>
<dbReference type="InterPro" id="IPR013536">
    <property type="entry name" value="WLM_dom"/>
</dbReference>
<feature type="region of interest" description="Disordered" evidence="1">
    <location>
        <begin position="327"/>
        <end position="408"/>
    </location>
</feature>
<dbReference type="Pfam" id="PF08325">
    <property type="entry name" value="WLM"/>
    <property type="match status" value="1"/>
</dbReference>
<accession>A0AA39LCT8</accession>
<name>A0AA39LCT8_SARSR</name>
<gene>
    <name evidence="3" type="ORF">NLU13_2002</name>
</gene>
<dbReference type="AlphaFoldDB" id="A0AA39LCT8"/>
<dbReference type="InterPro" id="IPR053000">
    <property type="entry name" value="WSS1-like_metalloprotease"/>
</dbReference>
<sequence length="478" mass="52931">MPYGIQRLNVKRSQPNPNVVFIKPLAGPDEKVAQDFLERIAAQCLPVMRDNMLSVMSLEEFPPNREFVGRNFNAGEVIQLVLKSPSTGRWLPFEYVQMVMMHELAHCKQMNHSKAFWAVRNQYAAQMYGLWAKGYTGDGIWGRGANLRTGEWENNTVLSSEVLPEHHCGGTYRSRGRKRKAKPSLTYQEKKERRILKKFGKNGMALGADEEAKVKLEKGKKVQGKPRVAGSARGRELRAAAALARFEQAKTEPDVKGEEATDSSSESEYEDGDPDTKDALDLDGTRLVDGHGRGMIKVCEDEVLDDPSARDETKELRDVLRGKVKTEPIEINDDSDGEASRETANRTKPDGSHQPRSLWDVPPAPHSAHPSKAPASSRDKPTIDGEGASHQSMRNTTNVDKSLLAPRRSTEKSTRLECGICTFSNSSSALRCDMCANVLQRTADPEAWLCTSQVCKAKEYVNAGDCGLCGLCGKKKPV</sequence>
<feature type="region of interest" description="Disordered" evidence="1">
    <location>
        <begin position="245"/>
        <end position="290"/>
    </location>
</feature>
<dbReference type="GO" id="GO:0006281">
    <property type="term" value="P:DNA repair"/>
    <property type="evidence" value="ECO:0007669"/>
    <property type="project" value="TreeGrafter"/>
</dbReference>
<dbReference type="PANTHER" id="PTHR46622">
    <property type="entry name" value="DNA-DEPENDENT METALLOPROTEASE WSS1"/>
    <property type="match status" value="1"/>
</dbReference>
<feature type="domain" description="WLM" evidence="2">
    <location>
        <begin position="10"/>
        <end position="247"/>
    </location>
</feature>
<dbReference type="Gene3D" id="3.30.2010.10">
    <property type="entry name" value="Metalloproteases ('zincins'), catalytic domain"/>
    <property type="match status" value="1"/>
</dbReference>
<dbReference type="GO" id="GO:0008237">
    <property type="term" value="F:metallopeptidase activity"/>
    <property type="evidence" value="ECO:0007669"/>
    <property type="project" value="TreeGrafter"/>
</dbReference>
<comment type="caution">
    <text evidence="3">The sequence shown here is derived from an EMBL/GenBank/DDBJ whole genome shotgun (WGS) entry which is preliminary data.</text>
</comment>
<feature type="compositionally biased region" description="Basic and acidic residues" evidence="1">
    <location>
        <begin position="338"/>
        <end position="353"/>
    </location>
</feature>
<feature type="compositionally biased region" description="Basic and acidic residues" evidence="1">
    <location>
        <begin position="274"/>
        <end position="290"/>
    </location>
</feature>
<evidence type="ECO:0000313" key="4">
    <source>
        <dbReference type="Proteomes" id="UP001175261"/>
    </source>
</evidence>
<organism evidence="3 4">
    <name type="scientific">Sarocladium strictum</name>
    <name type="common">Black bundle disease fungus</name>
    <name type="synonym">Acremonium strictum</name>
    <dbReference type="NCBI Taxonomy" id="5046"/>
    <lineage>
        <taxon>Eukaryota</taxon>
        <taxon>Fungi</taxon>
        <taxon>Dikarya</taxon>
        <taxon>Ascomycota</taxon>
        <taxon>Pezizomycotina</taxon>
        <taxon>Sordariomycetes</taxon>
        <taxon>Hypocreomycetidae</taxon>
        <taxon>Hypocreales</taxon>
        <taxon>Sarocladiaceae</taxon>
        <taxon>Sarocladium</taxon>
    </lineage>
</organism>
<dbReference type="GO" id="GO:0005634">
    <property type="term" value="C:nucleus"/>
    <property type="evidence" value="ECO:0007669"/>
    <property type="project" value="TreeGrafter"/>
</dbReference>
<feature type="region of interest" description="Disordered" evidence="1">
    <location>
        <begin position="168"/>
        <end position="187"/>
    </location>
</feature>
<feature type="compositionally biased region" description="Polar residues" evidence="1">
    <location>
        <begin position="389"/>
        <end position="400"/>
    </location>
</feature>
<dbReference type="PROSITE" id="PS51397">
    <property type="entry name" value="WLM"/>
    <property type="match status" value="1"/>
</dbReference>
<feature type="compositionally biased region" description="Basic and acidic residues" evidence="1">
    <location>
        <begin position="247"/>
        <end position="259"/>
    </location>
</feature>
<feature type="compositionally biased region" description="Low complexity" evidence="1">
    <location>
        <begin position="366"/>
        <end position="376"/>
    </location>
</feature>
<dbReference type="EMBL" id="JAPDFR010000001">
    <property type="protein sequence ID" value="KAK0392507.1"/>
    <property type="molecule type" value="Genomic_DNA"/>
</dbReference>
<reference evidence="3" key="1">
    <citation type="submission" date="2022-10" db="EMBL/GenBank/DDBJ databases">
        <title>Determination and structural analysis of whole genome sequence of Sarocladium strictum F4-1.</title>
        <authorList>
            <person name="Hu L."/>
            <person name="Jiang Y."/>
        </authorList>
    </citation>
    <scope>NUCLEOTIDE SEQUENCE</scope>
    <source>
        <strain evidence="3">F4-1</strain>
    </source>
</reference>
<keyword evidence="4" id="KW-1185">Reference proteome</keyword>